<feature type="region of interest" description="Disordered" evidence="1">
    <location>
        <begin position="1"/>
        <end position="28"/>
    </location>
</feature>
<evidence type="ECO:0000313" key="3">
    <source>
        <dbReference type="Proteomes" id="UP001140453"/>
    </source>
</evidence>
<feature type="region of interest" description="Disordered" evidence="1">
    <location>
        <begin position="118"/>
        <end position="154"/>
    </location>
</feature>
<protein>
    <recommendedName>
        <fullName evidence="4">MADS-box domain-containing protein</fullName>
    </recommendedName>
</protein>
<proteinExistence type="predicted"/>
<accession>A0A9W9CSM1</accession>
<organism evidence="2 3">
    <name type="scientific">Gnomoniopsis smithogilvyi</name>
    <dbReference type="NCBI Taxonomy" id="1191159"/>
    <lineage>
        <taxon>Eukaryota</taxon>
        <taxon>Fungi</taxon>
        <taxon>Dikarya</taxon>
        <taxon>Ascomycota</taxon>
        <taxon>Pezizomycotina</taxon>
        <taxon>Sordariomycetes</taxon>
        <taxon>Sordariomycetidae</taxon>
        <taxon>Diaporthales</taxon>
        <taxon>Gnomoniaceae</taxon>
        <taxon>Gnomoniopsis</taxon>
    </lineage>
</organism>
<keyword evidence="3" id="KW-1185">Reference proteome</keyword>
<feature type="region of interest" description="Disordered" evidence="1">
    <location>
        <begin position="65"/>
        <end position="89"/>
    </location>
</feature>
<dbReference type="EMBL" id="JAPEVB010000008">
    <property type="protein sequence ID" value="KAJ4385246.1"/>
    <property type="molecule type" value="Genomic_DNA"/>
</dbReference>
<evidence type="ECO:0000313" key="2">
    <source>
        <dbReference type="EMBL" id="KAJ4385246.1"/>
    </source>
</evidence>
<feature type="compositionally biased region" description="Polar residues" evidence="1">
    <location>
        <begin position="66"/>
        <end position="75"/>
    </location>
</feature>
<name>A0A9W9CSM1_9PEZI</name>
<gene>
    <name evidence="2" type="ORF">N0V93_010307</name>
</gene>
<sequence length="154" mass="17524">MNLPMSPDVSIPKRTSNSIKDDRDRKNKVSKRIRNLKYRAHDFHLKANIAVLLLTFYNNRFYVYTSDPTNPQRPTQYHRGQRSYPPPLVDTPAIAAAALALREPRKHEADLRREACKRTGHAAAESNTIINENKSSDDESKTTMPISPSLCSFS</sequence>
<reference evidence="2" key="1">
    <citation type="submission" date="2022-10" db="EMBL/GenBank/DDBJ databases">
        <title>Tapping the CABI collections for fungal endophytes: first genome assemblies for Collariella, Neodidymelliopsis, Ascochyta clinopodiicola, Didymella pomorum, Didymosphaeria variabile, Neocosmospora piperis and Neocucurbitaria cava.</title>
        <authorList>
            <person name="Hill R."/>
        </authorList>
    </citation>
    <scope>NUCLEOTIDE SEQUENCE</scope>
    <source>
        <strain evidence="2">IMI 355082</strain>
    </source>
</reference>
<dbReference type="Proteomes" id="UP001140453">
    <property type="component" value="Unassembled WGS sequence"/>
</dbReference>
<evidence type="ECO:0000256" key="1">
    <source>
        <dbReference type="SAM" id="MobiDB-lite"/>
    </source>
</evidence>
<comment type="caution">
    <text evidence="2">The sequence shown here is derived from an EMBL/GenBank/DDBJ whole genome shotgun (WGS) entry which is preliminary data.</text>
</comment>
<dbReference type="AlphaFoldDB" id="A0A9W9CSM1"/>
<feature type="compositionally biased region" description="Polar residues" evidence="1">
    <location>
        <begin position="142"/>
        <end position="154"/>
    </location>
</feature>
<evidence type="ECO:0008006" key="4">
    <source>
        <dbReference type="Google" id="ProtNLM"/>
    </source>
</evidence>